<dbReference type="GO" id="GO:0006355">
    <property type="term" value="P:regulation of DNA-templated transcription"/>
    <property type="evidence" value="ECO:0007669"/>
    <property type="project" value="UniProtKB-ARBA"/>
</dbReference>
<comment type="subcellular location">
    <subcellularLocation>
        <location evidence="1">Nucleus</location>
    </subcellularLocation>
</comment>
<dbReference type="InterPro" id="IPR050331">
    <property type="entry name" value="Zinc_finger"/>
</dbReference>
<dbReference type="Proteomes" id="UP000828390">
    <property type="component" value="Unassembled WGS sequence"/>
</dbReference>
<name>A0A9D4IPL3_DREPO</name>
<evidence type="ECO:0000256" key="1">
    <source>
        <dbReference type="ARBA" id="ARBA00004123"/>
    </source>
</evidence>
<keyword evidence="14" id="KW-1185">Reference proteome</keyword>
<feature type="domain" description="C2H2-type" evidence="12">
    <location>
        <begin position="331"/>
        <end position="359"/>
    </location>
</feature>
<evidence type="ECO:0000313" key="14">
    <source>
        <dbReference type="Proteomes" id="UP000828390"/>
    </source>
</evidence>
<keyword evidence="2" id="KW-0479">Metal-binding</keyword>
<feature type="domain" description="C2H2-type" evidence="12">
    <location>
        <begin position="388"/>
        <end position="415"/>
    </location>
</feature>
<evidence type="ECO:0000313" key="13">
    <source>
        <dbReference type="EMBL" id="KAH3783426.1"/>
    </source>
</evidence>
<keyword evidence="9" id="KW-0539">Nucleus</keyword>
<evidence type="ECO:0000256" key="11">
    <source>
        <dbReference type="SAM" id="MobiDB-lite"/>
    </source>
</evidence>
<feature type="domain" description="C2H2-type" evidence="12">
    <location>
        <begin position="360"/>
        <end position="387"/>
    </location>
</feature>
<keyword evidence="3" id="KW-0677">Repeat</keyword>
<dbReference type="PROSITE" id="PS00028">
    <property type="entry name" value="ZINC_FINGER_C2H2_1"/>
    <property type="match status" value="7"/>
</dbReference>
<dbReference type="FunFam" id="3.30.160.60:FF:000446">
    <property type="entry name" value="Zinc finger protein"/>
    <property type="match status" value="1"/>
</dbReference>
<dbReference type="SMART" id="SM00355">
    <property type="entry name" value="ZnF_C2H2"/>
    <property type="match status" value="9"/>
</dbReference>
<comment type="caution">
    <text evidence="13">The sequence shown here is derived from an EMBL/GenBank/DDBJ whole genome shotgun (WGS) entry which is preliminary data.</text>
</comment>
<keyword evidence="7" id="KW-0238">DNA-binding</keyword>
<sequence>MRSKCKARRVAKGREDSSIFDHITSNDQSDDCDDSVADDVNDGNQATAQMLLPVAAPMGLHSYQEANTNDSLEVTKQNSLDSYPLLSEEIVAAKPGGNQIQPESTVDSTVDKVHSSTSSIMLNEQFNNVSIFMRQVQDRSGVITPVDIQAGQLVGPIQEDFQADKEDKGALWKSLKKSDDTESCNLMAVHIQNELYYRALREIHAGEEMLLYAKERLYPDADFPMFKNKTEDADIISCRDCGEVFKDRTSYHKHQLFSCNNTRSEYGHYQQGSDSYKSPLHEMLLSPTTSERDTPDHVDDGDFKCEECPRSFALKSNLARHQIVHESGRRFSCEHCERHFTDPSNLQRHIRSQHHGARCHACSECGKTFATSSGLKQHQHIHSSVKPFQCEVCLKAYTQFSNLCRHKRMHADCRQQIKCNDCGQAFSTITSLSKHKRFCEGALRNGMRSFAGEGKLSPSGSIIGMGQSAAFSPALMMGFYGNRPSYPYFPPALGGLNLPMFGSSHPLSALTTLSPTSLRSSSLASLTPKKSDLSPAEKYEKRAPDGSDGGSELFSGSDLDNIPSDSESEKSDNTPQQSLSTNTHIVSITGSSPVVLVPSTQSSKVTSLSPQSVDTCVLSPLKVGIESSEKAFDLSKSTAVDLSTPPKTHTSVAVVRKAEGEQPLDLSQTKDFTPPEAPRKTHIFGDAKTPTTPEAPRLHCAYPQFSKQLIMDQALRMNETKEKMAESAKFMPYPRFPFSAVAHYPLGINPFSFVSHESPKSVSSAPTMSPQEKSFGEYGVTSPHMQPFSTPNKMKDRYSCKFCGKVFPRSANLTRHLRTHTGEQPYKCKYCERSFSISSNLQRHVRNIHNKEKPFRCPLCDRCFGQQTNLDRHLKKHETDGPNIIDSPERDMELDDKDESYFAEIRNFIGKATTNSVQGADINQNMLSEKIEKFRKSMMDVSKNDVELEEEDDEEIDPVSDDIDNLSVKSEKSPDTVLEDINEPHVKRQKLELATMVSMANNTVEKPIALCQSSSFRLQRSPSPVLCS</sequence>
<dbReference type="EMBL" id="JAIWYP010000008">
    <property type="protein sequence ID" value="KAH3783426.1"/>
    <property type="molecule type" value="Genomic_DNA"/>
</dbReference>
<feature type="domain" description="C2H2-type" evidence="12">
    <location>
        <begin position="417"/>
        <end position="449"/>
    </location>
</feature>
<dbReference type="GO" id="GO:0005634">
    <property type="term" value="C:nucleus"/>
    <property type="evidence" value="ECO:0007669"/>
    <property type="project" value="UniProtKB-SubCell"/>
</dbReference>
<feature type="region of interest" description="Disordered" evidence="11">
    <location>
        <begin position="520"/>
        <end position="580"/>
    </location>
</feature>
<feature type="domain" description="C2H2-type" evidence="12">
    <location>
        <begin position="798"/>
        <end position="825"/>
    </location>
</feature>
<feature type="region of interest" description="Disordered" evidence="11">
    <location>
        <begin position="666"/>
        <end position="697"/>
    </location>
</feature>
<evidence type="ECO:0000256" key="3">
    <source>
        <dbReference type="ARBA" id="ARBA00022737"/>
    </source>
</evidence>
<keyword evidence="4 10" id="KW-0863">Zinc-finger</keyword>
<reference evidence="13" key="2">
    <citation type="submission" date="2020-11" db="EMBL/GenBank/DDBJ databases">
        <authorList>
            <person name="McCartney M.A."/>
            <person name="Auch B."/>
            <person name="Kono T."/>
            <person name="Mallez S."/>
            <person name="Becker A."/>
            <person name="Gohl D.M."/>
            <person name="Silverstein K.A.T."/>
            <person name="Koren S."/>
            <person name="Bechman K.B."/>
            <person name="Herman A."/>
            <person name="Abrahante J.E."/>
            <person name="Garbe J."/>
        </authorList>
    </citation>
    <scope>NUCLEOTIDE SEQUENCE</scope>
    <source>
        <strain evidence="13">Duluth1</strain>
        <tissue evidence="13">Whole animal</tissue>
    </source>
</reference>
<proteinExistence type="predicted"/>
<dbReference type="FunFam" id="3.30.160.60:FF:000112">
    <property type="entry name" value="Mds1 and evi1 complex locus protein"/>
    <property type="match status" value="1"/>
</dbReference>
<organism evidence="13 14">
    <name type="scientific">Dreissena polymorpha</name>
    <name type="common">Zebra mussel</name>
    <name type="synonym">Mytilus polymorpha</name>
    <dbReference type="NCBI Taxonomy" id="45954"/>
    <lineage>
        <taxon>Eukaryota</taxon>
        <taxon>Metazoa</taxon>
        <taxon>Spiralia</taxon>
        <taxon>Lophotrochozoa</taxon>
        <taxon>Mollusca</taxon>
        <taxon>Bivalvia</taxon>
        <taxon>Autobranchia</taxon>
        <taxon>Heteroconchia</taxon>
        <taxon>Euheterodonta</taxon>
        <taxon>Imparidentia</taxon>
        <taxon>Neoheterodontei</taxon>
        <taxon>Myida</taxon>
        <taxon>Dreissenoidea</taxon>
        <taxon>Dreissenidae</taxon>
        <taxon>Dreissena</taxon>
    </lineage>
</organism>
<evidence type="ECO:0000256" key="8">
    <source>
        <dbReference type="ARBA" id="ARBA00023163"/>
    </source>
</evidence>
<evidence type="ECO:0000256" key="2">
    <source>
        <dbReference type="ARBA" id="ARBA00022723"/>
    </source>
</evidence>
<dbReference type="GO" id="GO:0008270">
    <property type="term" value="F:zinc ion binding"/>
    <property type="evidence" value="ECO:0007669"/>
    <property type="project" value="UniProtKB-KW"/>
</dbReference>
<dbReference type="AlphaFoldDB" id="A0A9D4IPL3"/>
<dbReference type="PROSITE" id="PS50157">
    <property type="entry name" value="ZINC_FINGER_C2H2_2"/>
    <property type="match status" value="8"/>
</dbReference>
<dbReference type="Pfam" id="PF00096">
    <property type="entry name" value="zf-C2H2"/>
    <property type="match status" value="8"/>
</dbReference>
<keyword evidence="6" id="KW-0805">Transcription regulation</keyword>
<dbReference type="FunFam" id="3.30.160.60:FF:000159">
    <property type="entry name" value="Mds1 and evi1 complex locus protein"/>
    <property type="match status" value="1"/>
</dbReference>
<dbReference type="FunFam" id="3.30.160.60:FF:000126">
    <property type="entry name" value="Mds1 and evi1 complex locus protein"/>
    <property type="match status" value="1"/>
</dbReference>
<dbReference type="FunFam" id="3.30.160.60:FF:000150">
    <property type="entry name" value="Mds1 and evi1 complex locus protein"/>
    <property type="match status" value="1"/>
</dbReference>
<keyword evidence="5" id="KW-0862">Zinc</keyword>
<evidence type="ECO:0000256" key="6">
    <source>
        <dbReference type="ARBA" id="ARBA00023015"/>
    </source>
</evidence>
<dbReference type="GO" id="GO:0003677">
    <property type="term" value="F:DNA binding"/>
    <property type="evidence" value="ECO:0007669"/>
    <property type="project" value="UniProtKB-KW"/>
</dbReference>
<evidence type="ECO:0000256" key="7">
    <source>
        <dbReference type="ARBA" id="ARBA00023125"/>
    </source>
</evidence>
<reference evidence="13" key="1">
    <citation type="journal article" date="2019" name="bioRxiv">
        <title>The Genome of the Zebra Mussel, Dreissena polymorpha: A Resource for Invasive Species Research.</title>
        <authorList>
            <person name="McCartney M.A."/>
            <person name="Auch B."/>
            <person name="Kono T."/>
            <person name="Mallez S."/>
            <person name="Zhang Y."/>
            <person name="Obille A."/>
            <person name="Becker A."/>
            <person name="Abrahante J.E."/>
            <person name="Garbe J."/>
            <person name="Badalamenti J.P."/>
            <person name="Herman A."/>
            <person name="Mangelson H."/>
            <person name="Liachko I."/>
            <person name="Sullivan S."/>
            <person name="Sone E.D."/>
            <person name="Koren S."/>
            <person name="Silverstein K.A.T."/>
            <person name="Beckman K.B."/>
            <person name="Gohl D.M."/>
        </authorList>
    </citation>
    <scope>NUCLEOTIDE SEQUENCE</scope>
    <source>
        <strain evidence="13">Duluth1</strain>
        <tissue evidence="13">Whole animal</tissue>
    </source>
</reference>
<evidence type="ECO:0000256" key="10">
    <source>
        <dbReference type="PROSITE-ProRule" id="PRU00042"/>
    </source>
</evidence>
<feature type="compositionally biased region" description="Basic and acidic residues" evidence="11">
    <location>
        <begin position="529"/>
        <end position="545"/>
    </location>
</feature>
<dbReference type="SUPFAM" id="SSF57667">
    <property type="entry name" value="beta-beta-alpha zinc fingers"/>
    <property type="match status" value="5"/>
</dbReference>
<dbReference type="InterPro" id="IPR036236">
    <property type="entry name" value="Znf_C2H2_sf"/>
</dbReference>
<accession>A0A9D4IPL3</accession>
<dbReference type="FunFam" id="3.30.160.60:FF:000929">
    <property type="entry name" value="Uncharacterized protein, isoform B"/>
    <property type="match status" value="1"/>
</dbReference>
<evidence type="ECO:0000256" key="4">
    <source>
        <dbReference type="ARBA" id="ARBA00022771"/>
    </source>
</evidence>
<evidence type="ECO:0000256" key="9">
    <source>
        <dbReference type="ARBA" id="ARBA00023242"/>
    </source>
</evidence>
<feature type="domain" description="C2H2-type" evidence="12">
    <location>
        <begin position="303"/>
        <end position="330"/>
    </location>
</feature>
<dbReference type="InterPro" id="IPR046341">
    <property type="entry name" value="SET_dom_sf"/>
</dbReference>
<evidence type="ECO:0000259" key="12">
    <source>
        <dbReference type="PROSITE" id="PS50157"/>
    </source>
</evidence>
<dbReference type="PANTHER" id="PTHR16515:SF49">
    <property type="entry name" value="GASTRULA ZINC FINGER PROTEIN XLCGF49.1-LIKE-RELATED"/>
    <property type="match status" value="1"/>
</dbReference>
<dbReference type="PANTHER" id="PTHR16515">
    <property type="entry name" value="PR DOMAIN ZINC FINGER PROTEIN"/>
    <property type="match status" value="1"/>
</dbReference>
<dbReference type="Gene3D" id="3.30.160.60">
    <property type="entry name" value="Classic Zinc Finger"/>
    <property type="match status" value="7"/>
</dbReference>
<protein>
    <recommendedName>
        <fullName evidence="12">C2H2-type domain-containing protein</fullName>
    </recommendedName>
</protein>
<feature type="domain" description="C2H2-type" evidence="12">
    <location>
        <begin position="855"/>
        <end position="882"/>
    </location>
</feature>
<keyword evidence="8" id="KW-0804">Transcription</keyword>
<evidence type="ECO:0000256" key="5">
    <source>
        <dbReference type="ARBA" id="ARBA00022833"/>
    </source>
</evidence>
<feature type="domain" description="C2H2-type" evidence="12">
    <location>
        <begin position="826"/>
        <end position="854"/>
    </location>
</feature>
<gene>
    <name evidence="13" type="ORF">DPMN_161364</name>
</gene>
<dbReference type="Gene3D" id="2.170.270.10">
    <property type="entry name" value="SET domain"/>
    <property type="match status" value="1"/>
</dbReference>
<dbReference type="InterPro" id="IPR013087">
    <property type="entry name" value="Znf_C2H2_type"/>
</dbReference>